<dbReference type="Gene3D" id="1.10.10.60">
    <property type="entry name" value="Homeodomain-like"/>
    <property type="match status" value="1"/>
</dbReference>
<evidence type="ECO:0000256" key="1">
    <source>
        <dbReference type="ARBA" id="ARBA00023015"/>
    </source>
</evidence>
<dbReference type="Pfam" id="PF02311">
    <property type="entry name" value="AraC_binding"/>
    <property type="match status" value="1"/>
</dbReference>
<gene>
    <name evidence="6" type="ORF">J2Z17_002148</name>
</gene>
<protein>
    <submittedName>
        <fullName evidence="6">AraC-like DNA-binding protein</fullName>
    </submittedName>
</protein>
<dbReference type="PRINTS" id="PR00032">
    <property type="entry name" value="HTHARAC"/>
</dbReference>
<dbReference type="EMBL" id="JAGGJU010000005">
    <property type="protein sequence ID" value="MBP1850711.1"/>
    <property type="molecule type" value="Genomic_DNA"/>
</dbReference>
<dbReference type="InterPro" id="IPR020449">
    <property type="entry name" value="Tscrpt_reg_AraC-type_HTH"/>
</dbReference>
<keyword evidence="1" id="KW-0805">Transcription regulation</keyword>
<dbReference type="RefSeq" id="WP_245224010.1">
    <property type="nucleotide sequence ID" value="NZ_JAGGJU010000005.1"/>
</dbReference>
<name>A0ABS4DYE1_9HYPH</name>
<dbReference type="InterPro" id="IPR018060">
    <property type="entry name" value="HTH_AraC"/>
</dbReference>
<comment type="caution">
    <text evidence="6">The sequence shown here is derived from an EMBL/GenBank/DDBJ whole genome shotgun (WGS) entry which is preliminary data.</text>
</comment>
<evidence type="ECO:0000256" key="3">
    <source>
        <dbReference type="ARBA" id="ARBA00023159"/>
    </source>
</evidence>
<dbReference type="PROSITE" id="PS01124">
    <property type="entry name" value="HTH_ARAC_FAMILY_2"/>
    <property type="match status" value="1"/>
</dbReference>
<dbReference type="SUPFAM" id="SSF51215">
    <property type="entry name" value="Regulatory protein AraC"/>
    <property type="match status" value="1"/>
</dbReference>
<evidence type="ECO:0000256" key="4">
    <source>
        <dbReference type="ARBA" id="ARBA00023163"/>
    </source>
</evidence>
<accession>A0ABS4DYE1</accession>
<evidence type="ECO:0000256" key="2">
    <source>
        <dbReference type="ARBA" id="ARBA00023125"/>
    </source>
</evidence>
<sequence length="298" mass="32461">MKHSAHGLLDEGLGLAMAAGSGLERSCIRPAPATDTIRMGRDLGPVERIEAVFSGNGFSPHRHDTYAIGLTLSGVQTFAYRGESRYSTPGNIIVLHPDELHDGGAGTDAGLRYRMIYIPPELVLEAGRRQGDSLPFVAAPVFSDPDLAATLAEVLHDLDQVPEELAFSDQIARIADGLARNALARPAMSKTPARSAVAQASAYLRENCNRPVSSQELEGVTDLDRYTLARQFRQLTGTSPHRYQVMRRLERARSAMLAGMPIAEAAFDAGFADQAHFTRHFKKSYGMTPGRFQVISRN</sequence>
<dbReference type="PANTHER" id="PTHR46796">
    <property type="entry name" value="HTH-TYPE TRANSCRIPTIONAL ACTIVATOR RHAS-RELATED"/>
    <property type="match status" value="1"/>
</dbReference>
<dbReference type="PROSITE" id="PS00041">
    <property type="entry name" value="HTH_ARAC_FAMILY_1"/>
    <property type="match status" value="1"/>
</dbReference>
<dbReference type="InterPro" id="IPR018062">
    <property type="entry name" value="HTH_AraC-typ_CS"/>
</dbReference>
<dbReference type="SMART" id="SM00342">
    <property type="entry name" value="HTH_ARAC"/>
    <property type="match status" value="1"/>
</dbReference>
<evidence type="ECO:0000259" key="5">
    <source>
        <dbReference type="PROSITE" id="PS01124"/>
    </source>
</evidence>
<keyword evidence="2" id="KW-0238">DNA-binding</keyword>
<keyword evidence="4" id="KW-0804">Transcription</keyword>
<dbReference type="InterPro" id="IPR050204">
    <property type="entry name" value="AraC_XylS_family_regulators"/>
</dbReference>
<evidence type="ECO:0000313" key="7">
    <source>
        <dbReference type="Proteomes" id="UP000759443"/>
    </source>
</evidence>
<dbReference type="InterPro" id="IPR037923">
    <property type="entry name" value="HTH-like"/>
</dbReference>
<reference evidence="6 7" key="1">
    <citation type="submission" date="2021-03" db="EMBL/GenBank/DDBJ databases">
        <title>Genomic Encyclopedia of Type Strains, Phase IV (KMG-IV): sequencing the most valuable type-strain genomes for metagenomic binning, comparative biology and taxonomic classification.</title>
        <authorList>
            <person name="Goeker M."/>
        </authorList>
    </citation>
    <scope>NUCLEOTIDE SEQUENCE [LARGE SCALE GENOMIC DNA]</scope>
    <source>
        <strain evidence="6 7">DSM 21600</strain>
    </source>
</reference>
<dbReference type="InterPro" id="IPR003313">
    <property type="entry name" value="AraC-bd"/>
</dbReference>
<dbReference type="InterPro" id="IPR009057">
    <property type="entry name" value="Homeodomain-like_sf"/>
</dbReference>
<dbReference type="SUPFAM" id="SSF46689">
    <property type="entry name" value="Homeodomain-like"/>
    <property type="match status" value="2"/>
</dbReference>
<keyword evidence="7" id="KW-1185">Reference proteome</keyword>
<dbReference type="Proteomes" id="UP000759443">
    <property type="component" value="Unassembled WGS sequence"/>
</dbReference>
<feature type="domain" description="HTH araC/xylS-type" evidence="5">
    <location>
        <begin position="198"/>
        <end position="295"/>
    </location>
</feature>
<dbReference type="Pfam" id="PF12833">
    <property type="entry name" value="HTH_18"/>
    <property type="match status" value="1"/>
</dbReference>
<proteinExistence type="predicted"/>
<dbReference type="PANTHER" id="PTHR46796:SF2">
    <property type="entry name" value="TRANSCRIPTIONAL REGULATORY PROTEIN"/>
    <property type="match status" value="1"/>
</dbReference>
<evidence type="ECO:0000313" key="6">
    <source>
        <dbReference type="EMBL" id="MBP1850711.1"/>
    </source>
</evidence>
<keyword evidence="3" id="KW-0010">Activator</keyword>
<organism evidence="6 7">
    <name type="scientific">Rhizobium halophytocola</name>
    <dbReference type="NCBI Taxonomy" id="735519"/>
    <lineage>
        <taxon>Bacteria</taxon>
        <taxon>Pseudomonadati</taxon>
        <taxon>Pseudomonadota</taxon>
        <taxon>Alphaproteobacteria</taxon>
        <taxon>Hyphomicrobiales</taxon>
        <taxon>Rhizobiaceae</taxon>
        <taxon>Rhizobium/Agrobacterium group</taxon>
        <taxon>Rhizobium</taxon>
    </lineage>
</organism>